<gene>
    <name evidence="2" type="ORF">BDE40_2455</name>
</gene>
<protein>
    <submittedName>
        <fullName evidence="2">Uncharacterized protein</fullName>
    </submittedName>
</protein>
<organism evidence="2 3">
    <name type="scientific">Litoreibacter halocynthiae</name>
    <dbReference type="NCBI Taxonomy" id="1242689"/>
    <lineage>
        <taxon>Bacteria</taxon>
        <taxon>Pseudomonadati</taxon>
        <taxon>Pseudomonadota</taxon>
        <taxon>Alphaproteobacteria</taxon>
        <taxon>Rhodobacterales</taxon>
        <taxon>Roseobacteraceae</taxon>
        <taxon>Litoreibacter</taxon>
    </lineage>
</organism>
<dbReference type="AlphaFoldDB" id="A0A4R7LI52"/>
<accession>A0A4R7LI52</accession>
<proteinExistence type="predicted"/>
<evidence type="ECO:0000313" key="3">
    <source>
        <dbReference type="Proteomes" id="UP000294563"/>
    </source>
</evidence>
<dbReference type="EMBL" id="SOBH01000003">
    <property type="protein sequence ID" value="TDT73680.1"/>
    <property type="molecule type" value="Genomic_DNA"/>
</dbReference>
<name>A0A4R7LI52_9RHOB</name>
<keyword evidence="3" id="KW-1185">Reference proteome</keyword>
<dbReference type="OrthoDB" id="7874759at2"/>
<keyword evidence="1" id="KW-1133">Transmembrane helix</keyword>
<evidence type="ECO:0000256" key="1">
    <source>
        <dbReference type="SAM" id="Phobius"/>
    </source>
</evidence>
<feature type="transmembrane region" description="Helical" evidence="1">
    <location>
        <begin position="42"/>
        <end position="59"/>
    </location>
</feature>
<comment type="caution">
    <text evidence="2">The sequence shown here is derived from an EMBL/GenBank/DDBJ whole genome shotgun (WGS) entry which is preliminary data.</text>
</comment>
<dbReference type="Proteomes" id="UP000294563">
    <property type="component" value="Unassembled WGS sequence"/>
</dbReference>
<keyword evidence="1" id="KW-0812">Transmembrane</keyword>
<feature type="transmembrane region" description="Helical" evidence="1">
    <location>
        <begin position="12"/>
        <end position="30"/>
    </location>
</feature>
<reference evidence="2 3" key="1">
    <citation type="submission" date="2019-03" db="EMBL/GenBank/DDBJ databases">
        <title>Genomic Encyclopedia of Archaeal and Bacterial Type Strains, Phase II (KMG-II): from individual species to whole genera.</title>
        <authorList>
            <person name="Goeker M."/>
        </authorList>
    </citation>
    <scope>NUCLEOTIDE SEQUENCE [LARGE SCALE GENOMIC DNA]</scope>
    <source>
        <strain evidence="2 3">DSM 29467</strain>
    </source>
</reference>
<sequence>MYEYDSFFTLTGLQQIGLVVVSAGLMLCWGYGAWRFGAERPLILRIVIGVAVFVSFVWLSPQIYFQYYRIIIDGLPAQWVIGRPPGPLHILRLLSFQASANLSAHSQGLLGWLLLGLAALKR</sequence>
<dbReference type="RefSeq" id="WP_134014839.1">
    <property type="nucleotide sequence ID" value="NZ_SOBH01000003.1"/>
</dbReference>
<evidence type="ECO:0000313" key="2">
    <source>
        <dbReference type="EMBL" id="TDT73680.1"/>
    </source>
</evidence>
<keyword evidence="1" id="KW-0472">Membrane</keyword>